<accession>W4GTA7</accession>
<name>W4GTA7_APHAT</name>
<dbReference type="EMBL" id="KI913122">
    <property type="protein sequence ID" value="ETV82234.1"/>
    <property type="molecule type" value="Genomic_DNA"/>
</dbReference>
<evidence type="ECO:0008006" key="3">
    <source>
        <dbReference type="Google" id="ProtNLM"/>
    </source>
</evidence>
<protein>
    <recommendedName>
        <fullName evidence="3">START domain-containing protein</fullName>
    </recommendedName>
</protein>
<feature type="region of interest" description="Disordered" evidence="1">
    <location>
        <begin position="34"/>
        <end position="53"/>
    </location>
</feature>
<dbReference type="AlphaFoldDB" id="W4GTA7"/>
<reference evidence="2" key="1">
    <citation type="submission" date="2013-12" db="EMBL/GenBank/DDBJ databases">
        <title>The Genome Sequence of Aphanomyces astaci APO3.</title>
        <authorList>
            <consortium name="The Broad Institute Genomics Platform"/>
            <person name="Russ C."/>
            <person name="Tyler B."/>
            <person name="van West P."/>
            <person name="Dieguez-Uribeondo J."/>
            <person name="Young S.K."/>
            <person name="Zeng Q."/>
            <person name="Gargeya S."/>
            <person name="Fitzgerald M."/>
            <person name="Abouelleil A."/>
            <person name="Alvarado L."/>
            <person name="Chapman S.B."/>
            <person name="Gainer-Dewar J."/>
            <person name="Goldberg J."/>
            <person name="Griggs A."/>
            <person name="Gujja S."/>
            <person name="Hansen M."/>
            <person name="Howarth C."/>
            <person name="Imamovic A."/>
            <person name="Ireland A."/>
            <person name="Larimer J."/>
            <person name="McCowan C."/>
            <person name="Murphy C."/>
            <person name="Pearson M."/>
            <person name="Poon T.W."/>
            <person name="Priest M."/>
            <person name="Roberts A."/>
            <person name="Saif S."/>
            <person name="Shea T."/>
            <person name="Sykes S."/>
            <person name="Wortman J."/>
            <person name="Nusbaum C."/>
            <person name="Birren B."/>
        </authorList>
    </citation>
    <scope>NUCLEOTIDE SEQUENCE [LARGE SCALE GENOMIC DNA]</scope>
    <source>
        <strain evidence="2">APO3</strain>
    </source>
</reference>
<organism evidence="2">
    <name type="scientific">Aphanomyces astaci</name>
    <name type="common">Crayfish plague agent</name>
    <dbReference type="NCBI Taxonomy" id="112090"/>
    <lineage>
        <taxon>Eukaryota</taxon>
        <taxon>Sar</taxon>
        <taxon>Stramenopiles</taxon>
        <taxon>Oomycota</taxon>
        <taxon>Saprolegniomycetes</taxon>
        <taxon>Saprolegniales</taxon>
        <taxon>Verrucalvaceae</taxon>
        <taxon>Aphanomyces</taxon>
    </lineage>
</organism>
<dbReference type="RefSeq" id="XP_009827903.1">
    <property type="nucleotide sequence ID" value="XM_009829601.1"/>
</dbReference>
<dbReference type="OrthoDB" id="10626654at2759"/>
<sequence>MHTPTTTDISIPPHEIDAMLQEVATFLWSSKEHQGNTSVSAQQQKPKRKWKKRTRMTPYTIIQRLKGEVEVLTQRRDTLVARSVQTRHHLNRQYQGLDAIIGKLQCELFSPQYWALPLDSSPSTGRAISIVSQPTDIHFHQMGSVLAKYGLVPNVPNRLIHSVLTPVAGKHTLVYAQTNYAPAPAATYANVYWNTFTRNLPLQLPGLRVELLKVLDMDTMLVQQYHDQVVRYIQRRYQVSKDRTVFVMRSIDHSDTNTRQLQCGYDWNEVTWCVVDALSDSTCFVSTCAEVNLTFTQGWGFQGDFAAQLTTIKDTVASYVGDLVAPSQQHQEALRLEYV</sequence>
<evidence type="ECO:0000313" key="2">
    <source>
        <dbReference type="EMBL" id="ETV82234.1"/>
    </source>
</evidence>
<evidence type="ECO:0000256" key="1">
    <source>
        <dbReference type="SAM" id="MobiDB-lite"/>
    </source>
</evidence>
<gene>
    <name evidence="2" type="ORF">H257_04936</name>
</gene>
<dbReference type="VEuPathDB" id="FungiDB:H257_04936"/>
<proteinExistence type="predicted"/>
<dbReference type="GeneID" id="20806932"/>